<proteinExistence type="predicted"/>
<dbReference type="Proteomes" id="UP000688137">
    <property type="component" value="Unassembled WGS sequence"/>
</dbReference>
<comment type="caution">
    <text evidence="2">The sequence shown here is derived from an EMBL/GenBank/DDBJ whole genome shotgun (WGS) entry which is preliminary data.</text>
</comment>
<sequence length="166" mass="19515">MHKHGKRLHMGSQNQQSLTSLNSKNANQETEKQLDQYEIVQQSFENSMQMNVKDHIDKLFNILNKIKDDLKVSRDDMNVIREELHKMKSNQYREEDQITKTLLSDINKQNSELNKQKIDTQTVYGSLNMQISSLYCDKDFLNGNTTKVELDTNMVETHVGFRRVYD</sequence>
<gene>
    <name evidence="2" type="ORF">PPRIM_AZ9-3.1.T0340183</name>
</gene>
<evidence type="ECO:0000256" key="1">
    <source>
        <dbReference type="SAM" id="MobiDB-lite"/>
    </source>
</evidence>
<name>A0A8S1L6S8_PARPR</name>
<evidence type="ECO:0000313" key="2">
    <source>
        <dbReference type="EMBL" id="CAD8063167.1"/>
    </source>
</evidence>
<dbReference type="EMBL" id="CAJJDM010000033">
    <property type="protein sequence ID" value="CAD8063167.1"/>
    <property type="molecule type" value="Genomic_DNA"/>
</dbReference>
<evidence type="ECO:0000313" key="3">
    <source>
        <dbReference type="Proteomes" id="UP000688137"/>
    </source>
</evidence>
<dbReference type="OMA" id="KQQDQFE"/>
<organism evidence="2 3">
    <name type="scientific">Paramecium primaurelia</name>
    <dbReference type="NCBI Taxonomy" id="5886"/>
    <lineage>
        <taxon>Eukaryota</taxon>
        <taxon>Sar</taxon>
        <taxon>Alveolata</taxon>
        <taxon>Ciliophora</taxon>
        <taxon>Intramacronucleata</taxon>
        <taxon>Oligohymenophorea</taxon>
        <taxon>Peniculida</taxon>
        <taxon>Parameciidae</taxon>
        <taxon>Paramecium</taxon>
    </lineage>
</organism>
<protein>
    <submittedName>
        <fullName evidence="2">Uncharacterized protein</fullName>
    </submittedName>
</protein>
<keyword evidence="3" id="KW-1185">Reference proteome</keyword>
<reference evidence="2" key="1">
    <citation type="submission" date="2021-01" db="EMBL/GenBank/DDBJ databases">
        <authorList>
            <consortium name="Genoscope - CEA"/>
            <person name="William W."/>
        </authorList>
    </citation>
    <scope>NUCLEOTIDE SEQUENCE</scope>
</reference>
<feature type="compositionally biased region" description="Low complexity" evidence="1">
    <location>
        <begin position="12"/>
        <end position="23"/>
    </location>
</feature>
<accession>A0A8S1L6S8</accession>
<dbReference type="AlphaFoldDB" id="A0A8S1L6S8"/>
<feature type="region of interest" description="Disordered" evidence="1">
    <location>
        <begin position="1"/>
        <end position="30"/>
    </location>
</feature>